<comment type="caution">
    <text evidence="1">The sequence shown here is derived from an EMBL/GenBank/DDBJ whole genome shotgun (WGS) entry which is preliminary data.</text>
</comment>
<sequence length="80" mass="8669">MIVSPSLSGSSLRTARCISFAHASSSLDCHSTRTLRLAPRIARATHLSDKSSSMKVWERLSLSPVYAKPSVVTRSPTTKP</sequence>
<evidence type="ECO:0000313" key="2">
    <source>
        <dbReference type="Proteomes" id="UP001194468"/>
    </source>
</evidence>
<dbReference type="AlphaFoldDB" id="A0AAD4BHF3"/>
<protein>
    <submittedName>
        <fullName evidence="1">Uncharacterized protein</fullName>
    </submittedName>
</protein>
<keyword evidence="2" id="KW-1185">Reference proteome</keyword>
<proteinExistence type="predicted"/>
<reference evidence="1" key="2">
    <citation type="journal article" date="2020" name="Nat. Commun.">
        <title>Large-scale genome sequencing of mycorrhizal fungi provides insights into the early evolution of symbiotic traits.</title>
        <authorList>
            <person name="Miyauchi S."/>
            <person name="Kiss E."/>
            <person name="Kuo A."/>
            <person name="Drula E."/>
            <person name="Kohler A."/>
            <person name="Sanchez-Garcia M."/>
            <person name="Morin E."/>
            <person name="Andreopoulos B."/>
            <person name="Barry K.W."/>
            <person name="Bonito G."/>
            <person name="Buee M."/>
            <person name="Carver A."/>
            <person name="Chen C."/>
            <person name="Cichocki N."/>
            <person name="Clum A."/>
            <person name="Culley D."/>
            <person name="Crous P.W."/>
            <person name="Fauchery L."/>
            <person name="Girlanda M."/>
            <person name="Hayes R.D."/>
            <person name="Keri Z."/>
            <person name="LaButti K."/>
            <person name="Lipzen A."/>
            <person name="Lombard V."/>
            <person name="Magnuson J."/>
            <person name="Maillard F."/>
            <person name="Murat C."/>
            <person name="Nolan M."/>
            <person name="Ohm R.A."/>
            <person name="Pangilinan J."/>
            <person name="Pereira M.F."/>
            <person name="Perotto S."/>
            <person name="Peter M."/>
            <person name="Pfister S."/>
            <person name="Riley R."/>
            <person name="Sitrit Y."/>
            <person name="Stielow J.B."/>
            <person name="Szollosi G."/>
            <person name="Zifcakova L."/>
            <person name="Stursova M."/>
            <person name="Spatafora J.W."/>
            <person name="Tedersoo L."/>
            <person name="Vaario L.M."/>
            <person name="Yamada A."/>
            <person name="Yan M."/>
            <person name="Wang P."/>
            <person name="Xu J."/>
            <person name="Bruns T."/>
            <person name="Baldrian P."/>
            <person name="Vilgalys R."/>
            <person name="Dunand C."/>
            <person name="Henrissat B."/>
            <person name="Grigoriev I.V."/>
            <person name="Hibbett D."/>
            <person name="Nagy L.G."/>
            <person name="Martin F.M."/>
        </authorList>
    </citation>
    <scope>NUCLEOTIDE SEQUENCE</scope>
    <source>
        <strain evidence="1">BED1</strain>
    </source>
</reference>
<organism evidence="1 2">
    <name type="scientific">Boletus edulis BED1</name>
    <dbReference type="NCBI Taxonomy" id="1328754"/>
    <lineage>
        <taxon>Eukaryota</taxon>
        <taxon>Fungi</taxon>
        <taxon>Dikarya</taxon>
        <taxon>Basidiomycota</taxon>
        <taxon>Agaricomycotina</taxon>
        <taxon>Agaricomycetes</taxon>
        <taxon>Agaricomycetidae</taxon>
        <taxon>Boletales</taxon>
        <taxon>Boletineae</taxon>
        <taxon>Boletaceae</taxon>
        <taxon>Boletoideae</taxon>
        <taxon>Boletus</taxon>
    </lineage>
</organism>
<evidence type="ECO:0000313" key="1">
    <source>
        <dbReference type="EMBL" id="KAF8430596.1"/>
    </source>
</evidence>
<accession>A0AAD4BHF3</accession>
<gene>
    <name evidence="1" type="ORF">L210DRAFT_3562169</name>
</gene>
<dbReference type="Proteomes" id="UP001194468">
    <property type="component" value="Unassembled WGS sequence"/>
</dbReference>
<dbReference type="EMBL" id="WHUW01000060">
    <property type="protein sequence ID" value="KAF8430596.1"/>
    <property type="molecule type" value="Genomic_DNA"/>
</dbReference>
<name>A0AAD4BHF3_BOLED</name>
<reference evidence="1" key="1">
    <citation type="submission" date="2019-10" db="EMBL/GenBank/DDBJ databases">
        <authorList>
            <consortium name="DOE Joint Genome Institute"/>
            <person name="Kuo A."/>
            <person name="Miyauchi S."/>
            <person name="Kiss E."/>
            <person name="Drula E."/>
            <person name="Kohler A."/>
            <person name="Sanchez-Garcia M."/>
            <person name="Andreopoulos B."/>
            <person name="Barry K.W."/>
            <person name="Bonito G."/>
            <person name="Buee M."/>
            <person name="Carver A."/>
            <person name="Chen C."/>
            <person name="Cichocki N."/>
            <person name="Clum A."/>
            <person name="Culley D."/>
            <person name="Crous P.W."/>
            <person name="Fauchery L."/>
            <person name="Girlanda M."/>
            <person name="Hayes R."/>
            <person name="Keri Z."/>
            <person name="LaButti K."/>
            <person name="Lipzen A."/>
            <person name="Lombard V."/>
            <person name="Magnuson J."/>
            <person name="Maillard F."/>
            <person name="Morin E."/>
            <person name="Murat C."/>
            <person name="Nolan M."/>
            <person name="Ohm R."/>
            <person name="Pangilinan J."/>
            <person name="Pereira M."/>
            <person name="Perotto S."/>
            <person name="Peter M."/>
            <person name="Riley R."/>
            <person name="Sitrit Y."/>
            <person name="Stielow B."/>
            <person name="Szollosi G."/>
            <person name="Zifcakova L."/>
            <person name="Stursova M."/>
            <person name="Spatafora J.W."/>
            <person name="Tedersoo L."/>
            <person name="Vaario L.-M."/>
            <person name="Yamada A."/>
            <person name="Yan M."/>
            <person name="Wang P."/>
            <person name="Xu J."/>
            <person name="Bruns T."/>
            <person name="Baldrian P."/>
            <person name="Vilgalys R."/>
            <person name="Henrissat B."/>
            <person name="Grigoriev I.V."/>
            <person name="Hibbett D."/>
            <person name="Nagy L.G."/>
            <person name="Martin F.M."/>
        </authorList>
    </citation>
    <scope>NUCLEOTIDE SEQUENCE</scope>
    <source>
        <strain evidence="1">BED1</strain>
    </source>
</reference>